<evidence type="ECO:0000256" key="1">
    <source>
        <dbReference type="ARBA" id="ARBA00010688"/>
    </source>
</evidence>
<protein>
    <submittedName>
        <fullName evidence="5">Unannotated protein</fullName>
    </submittedName>
</protein>
<evidence type="ECO:0000259" key="4">
    <source>
        <dbReference type="Pfam" id="PF00294"/>
    </source>
</evidence>
<name>A0A6J6G9A4_9ZZZZ</name>
<evidence type="ECO:0000313" key="5">
    <source>
        <dbReference type="EMBL" id="CAB4595774.1"/>
    </source>
</evidence>
<dbReference type="EMBL" id="CAEZSR010000270">
    <property type="protein sequence ID" value="CAB4595774.1"/>
    <property type="molecule type" value="Genomic_DNA"/>
</dbReference>
<evidence type="ECO:0000256" key="3">
    <source>
        <dbReference type="ARBA" id="ARBA00022777"/>
    </source>
</evidence>
<gene>
    <name evidence="5" type="ORF">UFOPK1493_03997</name>
</gene>
<sequence length="298" mass="31216">MIDAVTARPADIVLVGPASIDRYLRADGAPPDLLPGGGALNMAYHWSRAGLPFTFVTRVGDDHPGVFTEFLDRHAIVHGDVVVPGTSASIDIVMRDDRQPWMDNFVEGVWSGFELDAAEVALVSSARCVHAVMVDVVMAEVERLGAAGTSDGVAVSADFLSFRHVDLGRFSRTMSAVDLAFVGWPGAVDDPTVRGIVGRARDAGRRAVLTFGSQGVLVVDPDGERWVPVDAVEVTGTTVGCGDAFIAAFLATLWSDGSASPDLATAWADRLDAALDAARAAGALATTWLGPLPADAYG</sequence>
<dbReference type="Pfam" id="PF00294">
    <property type="entry name" value="PfkB"/>
    <property type="match status" value="1"/>
</dbReference>
<proteinExistence type="inferred from homology"/>
<dbReference type="SUPFAM" id="SSF53613">
    <property type="entry name" value="Ribokinase-like"/>
    <property type="match status" value="1"/>
</dbReference>
<dbReference type="GO" id="GO:0016301">
    <property type="term" value="F:kinase activity"/>
    <property type="evidence" value="ECO:0007669"/>
    <property type="project" value="UniProtKB-KW"/>
</dbReference>
<dbReference type="PANTHER" id="PTHR43085">
    <property type="entry name" value="HEXOKINASE FAMILY MEMBER"/>
    <property type="match status" value="1"/>
</dbReference>
<feature type="domain" description="Carbohydrate kinase PfkB" evidence="4">
    <location>
        <begin position="205"/>
        <end position="287"/>
    </location>
</feature>
<dbReference type="AlphaFoldDB" id="A0A6J6G9A4"/>
<dbReference type="InterPro" id="IPR011611">
    <property type="entry name" value="PfkB_dom"/>
</dbReference>
<organism evidence="5">
    <name type="scientific">freshwater metagenome</name>
    <dbReference type="NCBI Taxonomy" id="449393"/>
    <lineage>
        <taxon>unclassified sequences</taxon>
        <taxon>metagenomes</taxon>
        <taxon>ecological metagenomes</taxon>
    </lineage>
</organism>
<comment type="similarity">
    <text evidence="1">Belongs to the carbohydrate kinase PfkB family.</text>
</comment>
<dbReference type="PANTHER" id="PTHR43085:SF57">
    <property type="entry name" value="CARBOHYDRATE KINASE PFKB DOMAIN-CONTAINING PROTEIN"/>
    <property type="match status" value="1"/>
</dbReference>
<reference evidence="5" key="1">
    <citation type="submission" date="2020-05" db="EMBL/GenBank/DDBJ databases">
        <authorList>
            <person name="Chiriac C."/>
            <person name="Salcher M."/>
            <person name="Ghai R."/>
            <person name="Kavagutti S V."/>
        </authorList>
    </citation>
    <scope>NUCLEOTIDE SEQUENCE</scope>
</reference>
<dbReference type="Gene3D" id="3.40.1190.20">
    <property type="match status" value="1"/>
</dbReference>
<keyword evidence="2" id="KW-0808">Transferase</keyword>
<accession>A0A6J6G9A4</accession>
<dbReference type="InterPro" id="IPR050306">
    <property type="entry name" value="PfkB_Carbo_kinase"/>
</dbReference>
<keyword evidence="3" id="KW-0418">Kinase</keyword>
<dbReference type="InterPro" id="IPR029056">
    <property type="entry name" value="Ribokinase-like"/>
</dbReference>
<evidence type="ECO:0000256" key="2">
    <source>
        <dbReference type="ARBA" id="ARBA00022679"/>
    </source>
</evidence>